<feature type="binding site" evidence="5">
    <location>
        <position position="15"/>
    </location>
    <ligand>
        <name>Zn(2+)</name>
        <dbReference type="ChEBI" id="CHEBI:29105"/>
        <note>catalytic</note>
    </ligand>
</feature>
<evidence type="ECO:0000256" key="5">
    <source>
        <dbReference type="HAMAP-Rule" id="MF_01962"/>
    </source>
</evidence>
<comment type="similarity">
    <text evidence="5">Belongs to the metallo-dependent hydrolases superfamily. Adenosine and AMP deaminases family. Adenine deaminase type 2 subfamily.</text>
</comment>
<evidence type="ECO:0000256" key="4">
    <source>
        <dbReference type="ARBA" id="ARBA00023080"/>
    </source>
</evidence>
<keyword evidence="2 5" id="KW-0378">Hydrolase</keyword>
<evidence type="ECO:0000256" key="1">
    <source>
        <dbReference type="ARBA" id="ARBA00022723"/>
    </source>
</evidence>
<feature type="binding site" evidence="5">
    <location>
        <position position="13"/>
    </location>
    <ligand>
        <name>Zn(2+)</name>
        <dbReference type="ChEBI" id="CHEBI:29105"/>
        <note>catalytic</note>
    </ligand>
</feature>
<dbReference type="EMBL" id="BAABIL010000010">
    <property type="protein sequence ID" value="GAA4961857.1"/>
    <property type="molecule type" value="Genomic_DNA"/>
</dbReference>
<feature type="domain" description="Adenosine deaminase" evidence="6">
    <location>
        <begin position="8"/>
        <end position="329"/>
    </location>
</feature>
<protein>
    <recommendedName>
        <fullName evidence="5">Adenine deaminase</fullName>
        <shortName evidence="5">ADE</shortName>
        <ecNumber evidence="5">3.5.4.2</ecNumber>
    </recommendedName>
    <alternativeName>
        <fullName evidence="5">Adenine aminohydrolase</fullName>
        <shortName evidence="5">AAH</shortName>
    </alternativeName>
</protein>
<dbReference type="RefSeq" id="WP_345710415.1">
    <property type="nucleotide sequence ID" value="NZ_BAABIL010000010.1"/>
</dbReference>
<comment type="function">
    <text evidence="5">Catalyzes the hydrolytic deamination of adenine to hypoxanthine. Plays an important role in the purine salvage pathway and in nitrogen catabolism.</text>
</comment>
<dbReference type="InterPro" id="IPR032466">
    <property type="entry name" value="Metal_Hydrolase"/>
</dbReference>
<dbReference type="Pfam" id="PF00962">
    <property type="entry name" value="A_deaminase"/>
    <property type="match status" value="1"/>
</dbReference>
<gene>
    <name evidence="7" type="ORF">GCM10023225_01850</name>
</gene>
<feature type="active site" description="Proton donor" evidence="5">
    <location>
        <position position="196"/>
    </location>
</feature>
<feature type="site" description="Important for catalytic activity" evidence="5">
    <location>
        <position position="217"/>
    </location>
</feature>
<name>A0ABP9H6L1_9ACTN</name>
<comment type="cofactor">
    <cofactor evidence="5">
        <name>Zn(2+)</name>
        <dbReference type="ChEBI" id="CHEBI:29105"/>
    </cofactor>
    <text evidence="5">Binds 1 zinc ion per subunit.</text>
</comment>
<evidence type="ECO:0000313" key="8">
    <source>
        <dbReference type="Proteomes" id="UP001501195"/>
    </source>
</evidence>
<comment type="caution">
    <text evidence="7">The sequence shown here is derived from an EMBL/GenBank/DDBJ whole genome shotgun (WGS) entry which is preliminary data.</text>
</comment>
<dbReference type="InterPro" id="IPR001365">
    <property type="entry name" value="A_deaminase_dom"/>
</dbReference>
<dbReference type="HAMAP" id="MF_01962">
    <property type="entry name" value="Adenine_deaminase"/>
    <property type="match status" value="1"/>
</dbReference>
<dbReference type="SUPFAM" id="SSF51556">
    <property type="entry name" value="Metallo-dependent hydrolases"/>
    <property type="match status" value="1"/>
</dbReference>
<dbReference type="Gene3D" id="3.20.20.140">
    <property type="entry name" value="Metal-dependent hydrolases"/>
    <property type="match status" value="1"/>
</dbReference>
<keyword evidence="3 5" id="KW-0862">Zinc</keyword>
<dbReference type="Proteomes" id="UP001501195">
    <property type="component" value="Unassembled WGS sequence"/>
</dbReference>
<keyword evidence="1 5" id="KW-0479">Metal-binding</keyword>
<evidence type="ECO:0000259" key="6">
    <source>
        <dbReference type="Pfam" id="PF00962"/>
    </source>
</evidence>
<evidence type="ECO:0000256" key="3">
    <source>
        <dbReference type="ARBA" id="ARBA00022833"/>
    </source>
</evidence>
<feature type="binding site" evidence="5">
    <location>
        <position position="274"/>
    </location>
    <ligand>
        <name>Zn(2+)</name>
        <dbReference type="ChEBI" id="CHEBI:29105"/>
        <note>catalytic</note>
    </ligand>
</feature>
<evidence type="ECO:0000256" key="2">
    <source>
        <dbReference type="ARBA" id="ARBA00022801"/>
    </source>
</evidence>
<keyword evidence="4 5" id="KW-0546">Nucleotide metabolism</keyword>
<organism evidence="7 8">
    <name type="scientific">Kineococcus glutinatus</name>
    <dbReference type="NCBI Taxonomy" id="1070872"/>
    <lineage>
        <taxon>Bacteria</taxon>
        <taxon>Bacillati</taxon>
        <taxon>Actinomycetota</taxon>
        <taxon>Actinomycetes</taxon>
        <taxon>Kineosporiales</taxon>
        <taxon>Kineosporiaceae</taxon>
        <taxon>Kineococcus</taxon>
    </lineage>
</organism>
<feature type="binding site" evidence="5">
    <location>
        <position position="275"/>
    </location>
    <ligand>
        <name>substrate</name>
    </ligand>
</feature>
<dbReference type="InterPro" id="IPR028892">
    <property type="entry name" value="ADE"/>
</dbReference>
<dbReference type="PANTHER" id="PTHR43114:SF6">
    <property type="entry name" value="ADENINE DEAMINASE"/>
    <property type="match status" value="1"/>
</dbReference>
<feature type="binding site" evidence="5">
    <location>
        <position position="193"/>
    </location>
    <ligand>
        <name>Zn(2+)</name>
        <dbReference type="ChEBI" id="CHEBI:29105"/>
        <note>catalytic</note>
    </ligand>
</feature>
<dbReference type="InterPro" id="IPR006330">
    <property type="entry name" value="Ado/ade_deaminase"/>
</dbReference>
<reference evidence="8" key="1">
    <citation type="journal article" date="2019" name="Int. J. Syst. Evol. Microbiol.">
        <title>The Global Catalogue of Microorganisms (GCM) 10K type strain sequencing project: providing services to taxonomists for standard genome sequencing and annotation.</title>
        <authorList>
            <consortium name="The Broad Institute Genomics Platform"/>
            <consortium name="The Broad Institute Genome Sequencing Center for Infectious Disease"/>
            <person name="Wu L."/>
            <person name="Ma J."/>
        </authorList>
    </citation>
    <scope>NUCLEOTIDE SEQUENCE [LARGE SCALE GENOMIC DNA]</scope>
    <source>
        <strain evidence="8">JCM 18126</strain>
    </source>
</reference>
<dbReference type="EC" id="3.5.4.2" evidence="5"/>
<sequence length="332" mass="36141">MRDLDTLPKAELHLHVEGTLEPELAFDLAARNGVELPFADVRELRAAYDFRDLQSFLDLYYATMAVLRTARDFTDLTLAYLERSVPQGLRHVELFFDPQAHTGRGVAFEDVVDGIGEGLRLGRERWGVTGGLIMCFLRDQPVEDAARTLQAAATRRGSLLGVGLDSAEVGHPPALFADVFAAARAQGLHVVAHAGEEAPPAYVREALDVLGVERVDHGVQAVHDADLLRRLAAEQVPLTVCPLSNVRLRVVDRLEEHPLHRLLAAGVRVTVNSDDPAYFGGYVGDCYRALREAVGLSDAQAAQLARNAVLGSFADQARKAELLAEVEAWVAG</sequence>
<comment type="catalytic activity">
    <reaction evidence="5">
        <text>adenine + H2O + H(+) = hypoxanthine + NH4(+)</text>
        <dbReference type="Rhea" id="RHEA:23688"/>
        <dbReference type="ChEBI" id="CHEBI:15377"/>
        <dbReference type="ChEBI" id="CHEBI:15378"/>
        <dbReference type="ChEBI" id="CHEBI:16708"/>
        <dbReference type="ChEBI" id="CHEBI:17368"/>
        <dbReference type="ChEBI" id="CHEBI:28938"/>
        <dbReference type="EC" id="3.5.4.2"/>
    </reaction>
</comment>
<keyword evidence="8" id="KW-1185">Reference proteome</keyword>
<dbReference type="CDD" id="cd01320">
    <property type="entry name" value="ADA"/>
    <property type="match status" value="1"/>
</dbReference>
<evidence type="ECO:0000313" key="7">
    <source>
        <dbReference type="EMBL" id="GAA4961857.1"/>
    </source>
</evidence>
<proteinExistence type="inferred from homology"/>
<dbReference type="PANTHER" id="PTHR43114">
    <property type="entry name" value="ADENINE DEAMINASE"/>
    <property type="match status" value="1"/>
</dbReference>
<dbReference type="NCBIfam" id="NF006850">
    <property type="entry name" value="PRK09358.1-6"/>
    <property type="match status" value="1"/>
</dbReference>
<accession>A0ABP9H6L1</accession>
<dbReference type="NCBIfam" id="TIGR01430">
    <property type="entry name" value="aden_deam"/>
    <property type="match status" value="1"/>
</dbReference>